<proteinExistence type="predicted"/>
<dbReference type="InterPro" id="IPR026992">
    <property type="entry name" value="DIOX_N"/>
</dbReference>
<dbReference type="AlphaFoldDB" id="A0A383EA27"/>
<dbReference type="SUPFAM" id="SSF51197">
    <property type="entry name" value="Clavaminate synthase-like"/>
    <property type="match status" value="1"/>
</dbReference>
<evidence type="ECO:0000313" key="2">
    <source>
        <dbReference type="EMBL" id="SVE53722.1"/>
    </source>
</evidence>
<accession>A0A383EA27</accession>
<gene>
    <name evidence="2" type="ORF">METZ01_LOCUS506576</name>
</gene>
<organism evidence="2">
    <name type="scientific">marine metagenome</name>
    <dbReference type="NCBI Taxonomy" id="408172"/>
    <lineage>
        <taxon>unclassified sequences</taxon>
        <taxon>metagenomes</taxon>
        <taxon>ecological metagenomes</taxon>
    </lineage>
</organism>
<feature type="domain" description="Non-haem dioxygenase N-terminal" evidence="1">
    <location>
        <begin position="1"/>
        <end position="84"/>
    </location>
</feature>
<reference evidence="2" key="1">
    <citation type="submission" date="2018-05" db="EMBL/GenBank/DDBJ databases">
        <authorList>
            <person name="Lanie J.A."/>
            <person name="Ng W.-L."/>
            <person name="Kazmierczak K.M."/>
            <person name="Andrzejewski T.M."/>
            <person name="Davidsen T.M."/>
            <person name="Wayne K.J."/>
            <person name="Tettelin H."/>
            <person name="Glass J.I."/>
            <person name="Rusch D."/>
            <person name="Podicherti R."/>
            <person name="Tsui H.-C.T."/>
            <person name="Winkler M.E."/>
        </authorList>
    </citation>
    <scope>NUCLEOTIDE SEQUENCE</scope>
</reference>
<sequence>VAKALHAASQGVGFIYVKGHGIQEATIEAAHASALAFFRHSTLDKSTVTVSPKHRGWLGQGGAVMTDGGKADLKESFIWGAEDADGNT</sequence>
<evidence type="ECO:0000259" key="1">
    <source>
        <dbReference type="Pfam" id="PF14226"/>
    </source>
</evidence>
<protein>
    <recommendedName>
        <fullName evidence="1">Non-haem dioxygenase N-terminal domain-containing protein</fullName>
    </recommendedName>
</protein>
<feature type="non-terminal residue" evidence="2">
    <location>
        <position position="88"/>
    </location>
</feature>
<name>A0A383EA27_9ZZZZ</name>
<dbReference type="Gene3D" id="2.60.120.330">
    <property type="entry name" value="B-lactam Antibiotic, Isopenicillin N Synthase, Chain"/>
    <property type="match status" value="1"/>
</dbReference>
<dbReference type="EMBL" id="UINC01224200">
    <property type="protein sequence ID" value="SVE53722.1"/>
    <property type="molecule type" value="Genomic_DNA"/>
</dbReference>
<feature type="non-terminal residue" evidence="2">
    <location>
        <position position="1"/>
    </location>
</feature>
<dbReference type="Pfam" id="PF14226">
    <property type="entry name" value="DIOX_N"/>
    <property type="match status" value="1"/>
</dbReference>
<dbReference type="InterPro" id="IPR027443">
    <property type="entry name" value="IPNS-like_sf"/>
</dbReference>